<dbReference type="RefSeq" id="WP_086274123.1">
    <property type="nucleotide sequence ID" value="NZ_NGKU01000001.1"/>
</dbReference>
<evidence type="ECO:0000313" key="2">
    <source>
        <dbReference type="Proteomes" id="UP000195043"/>
    </source>
</evidence>
<dbReference type="AlphaFoldDB" id="A0A242A533"/>
<organism evidence="1 2">
    <name type="scientific">Candidatus Enterococcus testudinis</name>
    <dbReference type="NCBI Taxonomy" id="1834191"/>
    <lineage>
        <taxon>Bacteria</taxon>
        <taxon>Bacillati</taxon>
        <taxon>Bacillota</taxon>
        <taxon>Bacilli</taxon>
        <taxon>Lactobacillales</taxon>
        <taxon>Enterococcaceae</taxon>
        <taxon>Enterococcus</taxon>
    </lineage>
</organism>
<dbReference type="Gene3D" id="1.10.600.10">
    <property type="entry name" value="Farnesyl Diphosphate Synthase"/>
    <property type="match status" value="1"/>
</dbReference>
<reference evidence="1 2" key="1">
    <citation type="submission" date="2017-05" db="EMBL/GenBank/DDBJ databases">
        <title>The Genome Sequence of Enterococcus sp. 8G7_MSG3316.</title>
        <authorList>
            <consortium name="The Broad Institute Genomics Platform"/>
            <consortium name="The Broad Institute Genomic Center for Infectious Diseases"/>
            <person name="Earl A."/>
            <person name="Manson A."/>
            <person name="Schwartman J."/>
            <person name="Gilmore M."/>
            <person name="Abouelleil A."/>
            <person name="Cao P."/>
            <person name="Chapman S."/>
            <person name="Cusick C."/>
            <person name="Shea T."/>
            <person name="Young S."/>
            <person name="Neafsey D."/>
            <person name="Nusbaum C."/>
            <person name="Birren B."/>
        </authorList>
    </citation>
    <scope>NUCLEOTIDE SEQUENCE [LARGE SCALE GENOMIC DNA]</scope>
    <source>
        <strain evidence="1 2">8G7_MSG3316</strain>
    </source>
</reference>
<dbReference type="SUPFAM" id="SSF48576">
    <property type="entry name" value="Terpenoid synthases"/>
    <property type="match status" value="1"/>
</dbReference>
<dbReference type="OrthoDB" id="1792811at2"/>
<dbReference type="InterPro" id="IPR008949">
    <property type="entry name" value="Isoprenoid_synthase_dom_sf"/>
</dbReference>
<dbReference type="CDD" id="cd00385">
    <property type="entry name" value="Isoprenoid_Biosyn_C1"/>
    <property type="match status" value="1"/>
</dbReference>
<comment type="caution">
    <text evidence="1">The sequence shown here is derived from an EMBL/GenBank/DDBJ whole genome shotgun (WGS) entry which is preliminary data.</text>
</comment>
<sequence>MTENITNPNENDGLVQHIYNLLKQNEIIQRYNDKFDIDLLEQLSFCNRLQKFSWGKLFKVIYEASSDSEEPIKDSILLALEMFGLAIRIFDDVIDSDGPLKGSLRSETCQILSMELLIQSFYLLSDNDIIPFDTLQQALSSQFYDHYYQERNIITTVDDYFDKIIGKSTFVFIFYFSLLYPDNNDWRKIASNIGTVSQIKNDLYDIFSDNAIEWKHNSLPYILLNSITNNNSLDSIKATENLLEKSENKLLQQIFFESGAFDFCIQIIDEEKQQFEKHLKTMLSKEQRVPFITYLERIRFFDF</sequence>
<accession>A0A242A533</accession>
<protein>
    <submittedName>
        <fullName evidence="1">Uncharacterized protein</fullName>
    </submittedName>
</protein>
<proteinExistence type="predicted"/>
<gene>
    <name evidence="1" type="ORF">A5886_001211</name>
</gene>
<keyword evidence="2" id="KW-1185">Reference proteome</keyword>
<dbReference type="Proteomes" id="UP000195043">
    <property type="component" value="Unassembled WGS sequence"/>
</dbReference>
<evidence type="ECO:0000313" key="1">
    <source>
        <dbReference type="EMBL" id="OTN76134.1"/>
    </source>
</evidence>
<dbReference type="EMBL" id="NGKU01000001">
    <property type="protein sequence ID" value="OTN76134.1"/>
    <property type="molecule type" value="Genomic_DNA"/>
</dbReference>
<dbReference type="STRING" id="1834191.A5886_001211"/>
<name>A0A242A533_9ENTE</name>